<protein>
    <submittedName>
        <fullName evidence="2">Uncharacterized protein</fullName>
    </submittedName>
</protein>
<evidence type="ECO:0000256" key="1">
    <source>
        <dbReference type="SAM" id="MobiDB-lite"/>
    </source>
</evidence>
<dbReference type="Proteomes" id="UP000663880">
    <property type="component" value="Unassembled WGS sequence"/>
</dbReference>
<gene>
    <name evidence="2" type="ORF">PMACD_LOCUS5730</name>
</gene>
<name>A0A821R2L0_9NEOP</name>
<accession>A0A821R2L0</accession>
<dbReference type="EMBL" id="CAJOBZ010000012">
    <property type="protein sequence ID" value="CAF4836513.1"/>
    <property type="molecule type" value="Genomic_DNA"/>
</dbReference>
<organism evidence="2 3">
    <name type="scientific">Pieris macdunnoughi</name>
    <dbReference type="NCBI Taxonomy" id="345717"/>
    <lineage>
        <taxon>Eukaryota</taxon>
        <taxon>Metazoa</taxon>
        <taxon>Ecdysozoa</taxon>
        <taxon>Arthropoda</taxon>
        <taxon>Hexapoda</taxon>
        <taxon>Insecta</taxon>
        <taxon>Pterygota</taxon>
        <taxon>Neoptera</taxon>
        <taxon>Endopterygota</taxon>
        <taxon>Lepidoptera</taxon>
        <taxon>Glossata</taxon>
        <taxon>Ditrysia</taxon>
        <taxon>Papilionoidea</taxon>
        <taxon>Pieridae</taxon>
        <taxon>Pierinae</taxon>
        <taxon>Pieris</taxon>
    </lineage>
</organism>
<sequence length="67" mass="7142">MSTLSATAESVDEAAPNSDEFQTADRKKKRSANGGPPAKGPIKPSNLYLKGIYLCFLITVQPVTSET</sequence>
<evidence type="ECO:0000313" key="3">
    <source>
        <dbReference type="Proteomes" id="UP000663880"/>
    </source>
</evidence>
<proteinExistence type="predicted"/>
<keyword evidence="3" id="KW-1185">Reference proteome</keyword>
<dbReference type="AlphaFoldDB" id="A0A821R2L0"/>
<feature type="region of interest" description="Disordered" evidence="1">
    <location>
        <begin position="1"/>
        <end position="45"/>
    </location>
</feature>
<reference evidence="2" key="1">
    <citation type="submission" date="2021-02" db="EMBL/GenBank/DDBJ databases">
        <authorList>
            <person name="Steward A R."/>
        </authorList>
    </citation>
    <scope>NUCLEOTIDE SEQUENCE</scope>
</reference>
<evidence type="ECO:0000313" key="2">
    <source>
        <dbReference type="EMBL" id="CAF4836513.1"/>
    </source>
</evidence>
<comment type="caution">
    <text evidence="2">The sequence shown here is derived from an EMBL/GenBank/DDBJ whole genome shotgun (WGS) entry which is preliminary data.</text>
</comment>